<keyword evidence="3" id="KW-0808">Transferase</keyword>
<dbReference type="CDD" id="cd16913">
    <property type="entry name" value="YkuD_like"/>
    <property type="match status" value="1"/>
</dbReference>
<dbReference type="Pfam" id="PF03734">
    <property type="entry name" value="YkuD"/>
    <property type="match status" value="1"/>
</dbReference>
<organism evidence="9 10">
    <name type="scientific">Caulobacter rhizosphaerae</name>
    <dbReference type="NCBI Taxonomy" id="2010972"/>
    <lineage>
        <taxon>Bacteria</taxon>
        <taxon>Pseudomonadati</taxon>
        <taxon>Pseudomonadota</taxon>
        <taxon>Alphaproteobacteria</taxon>
        <taxon>Caulobacterales</taxon>
        <taxon>Caulobacteraceae</taxon>
        <taxon>Caulobacter</taxon>
    </lineage>
</organism>
<comment type="pathway">
    <text evidence="1 7">Cell wall biogenesis; peptidoglycan biosynthesis.</text>
</comment>
<evidence type="ECO:0000256" key="1">
    <source>
        <dbReference type="ARBA" id="ARBA00004752"/>
    </source>
</evidence>
<evidence type="ECO:0000256" key="5">
    <source>
        <dbReference type="ARBA" id="ARBA00022984"/>
    </source>
</evidence>
<dbReference type="SUPFAM" id="SSF141523">
    <property type="entry name" value="L,D-transpeptidase catalytic domain-like"/>
    <property type="match status" value="1"/>
</dbReference>
<dbReference type="EMBL" id="JAVDRL010000011">
    <property type="protein sequence ID" value="MDR6532952.1"/>
    <property type="molecule type" value="Genomic_DNA"/>
</dbReference>
<dbReference type="InterPro" id="IPR038063">
    <property type="entry name" value="Transpep_catalytic_dom"/>
</dbReference>
<accession>A0ABU1N3G5</accession>
<keyword evidence="5 7" id="KW-0573">Peptidoglycan synthesis</keyword>
<name>A0ABU1N3G5_9CAUL</name>
<dbReference type="InterPro" id="IPR005490">
    <property type="entry name" value="LD_TPept_cat_dom"/>
</dbReference>
<evidence type="ECO:0000256" key="7">
    <source>
        <dbReference type="PROSITE-ProRule" id="PRU01373"/>
    </source>
</evidence>
<comment type="caution">
    <text evidence="9">The sequence shown here is derived from an EMBL/GenBank/DDBJ whole genome shotgun (WGS) entry which is preliminary data.</text>
</comment>
<keyword evidence="6 7" id="KW-0961">Cell wall biogenesis/degradation</keyword>
<protein>
    <submittedName>
        <fullName evidence="9">Murein L,D-transpeptidase YafK</fullName>
    </submittedName>
</protein>
<dbReference type="PROSITE" id="PS52029">
    <property type="entry name" value="LD_TPASE"/>
    <property type="match status" value="1"/>
</dbReference>
<comment type="similarity">
    <text evidence="2">Belongs to the YkuD family.</text>
</comment>
<dbReference type="Gene3D" id="2.40.440.10">
    <property type="entry name" value="L,D-transpeptidase catalytic domain-like"/>
    <property type="match status" value="1"/>
</dbReference>
<feature type="active site" description="Proton donor/acceptor" evidence="7">
    <location>
        <position position="131"/>
    </location>
</feature>
<evidence type="ECO:0000313" key="10">
    <source>
        <dbReference type="Proteomes" id="UP001262754"/>
    </source>
</evidence>
<gene>
    <name evidence="9" type="ORF">J2800_003713</name>
</gene>
<evidence type="ECO:0000259" key="8">
    <source>
        <dbReference type="PROSITE" id="PS52029"/>
    </source>
</evidence>
<evidence type="ECO:0000256" key="6">
    <source>
        <dbReference type="ARBA" id="ARBA00023316"/>
    </source>
</evidence>
<reference evidence="9 10" key="1">
    <citation type="submission" date="2023-07" db="EMBL/GenBank/DDBJ databases">
        <title>Sorghum-associated microbial communities from plants grown in Nebraska, USA.</title>
        <authorList>
            <person name="Schachtman D."/>
        </authorList>
    </citation>
    <scope>NUCLEOTIDE SEQUENCE [LARGE SCALE GENOMIC DNA]</scope>
    <source>
        <strain evidence="9 10">DS2154</strain>
    </source>
</reference>
<dbReference type="PANTHER" id="PTHR36699">
    <property type="entry name" value="LD-TRANSPEPTIDASE"/>
    <property type="match status" value="1"/>
</dbReference>
<dbReference type="RefSeq" id="WP_310033643.1">
    <property type="nucleotide sequence ID" value="NZ_JAVDRL010000011.1"/>
</dbReference>
<evidence type="ECO:0000256" key="4">
    <source>
        <dbReference type="ARBA" id="ARBA00022960"/>
    </source>
</evidence>
<dbReference type="PANTHER" id="PTHR36699:SF1">
    <property type="entry name" value="L,D-TRANSPEPTIDASE YAFK-RELATED"/>
    <property type="match status" value="1"/>
</dbReference>
<sequence>MSRRPGDWLRAVMAAAALLALACGGCEARARPPIAGAAIADRIVIEKAAHRMSLFAGERKLATYRISLGRGGLAPKVREGDRRMPEGDYRITDRNARSAYHLSLRIGYPTPAQVARARAAGVDPGGDIMIHGLPNGRGEIAALYRGHDWTDGCIAVSDAEMDEVWRLTRDGAAVRILP</sequence>
<proteinExistence type="inferred from homology"/>
<feature type="domain" description="L,D-TPase catalytic" evidence="8">
    <location>
        <begin position="41"/>
        <end position="177"/>
    </location>
</feature>
<evidence type="ECO:0000313" key="9">
    <source>
        <dbReference type="EMBL" id="MDR6532952.1"/>
    </source>
</evidence>
<feature type="active site" description="Nucleophile" evidence="7">
    <location>
        <position position="153"/>
    </location>
</feature>
<keyword evidence="10" id="KW-1185">Reference proteome</keyword>
<dbReference type="PROSITE" id="PS51257">
    <property type="entry name" value="PROKAR_LIPOPROTEIN"/>
    <property type="match status" value="1"/>
</dbReference>
<evidence type="ECO:0000256" key="2">
    <source>
        <dbReference type="ARBA" id="ARBA00005992"/>
    </source>
</evidence>
<dbReference type="Proteomes" id="UP001262754">
    <property type="component" value="Unassembled WGS sequence"/>
</dbReference>
<keyword evidence="4 7" id="KW-0133">Cell shape</keyword>
<evidence type="ECO:0000256" key="3">
    <source>
        <dbReference type="ARBA" id="ARBA00022679"/>
    </source>
</evidence>